<organism evidence="2 3">
    <name type="scientific">Peribacillus faecalis</name>
    <dbReference type="NCBI Taxonomy" id="2772559"/>
    <lineage>
        <taxon>Bacteria</taxon>
        <taxon>Bacillati</taxon>
        <taxon>Bacillota</taxon>
        <taxon>Bacilli</taxon>
        <taxon>Bacillales</taxon>
        <taxon>Bacillaceae</taxon>
        <taxon>Peribacillus</taxon>
    </lineage>
</organism>
<evidence type="ECO:0000313" key="2">
    <source>
        <dbReference type="EMBL" id="MBD3108977.1"/>
    </source>
</evidence>
<sequence length="209" mass="24525">MTLTTQFYTLVAMIGMGSYFGATLDTYQLFLKRSQRKRWIVFIHDILFWIVQALQVFYVLLLVNQGELRFYSFLALVCGFAAYQALFQNSYLTLLKTFIRICKATADFIKEVVTLLVYKPVTFILKTLMLISLTLMKGLLALLYFIIKVIMGTVKIICSPFVWCFRQIYKLFPVSVTNKVEKLYNYIEGILKKAWNNIYRFINKGKNRE</sequence>
<dbReference type="InterPro" id="IPR019074">
    <property type="entry name" value="YabQ"/>
</dbReference>
<dbReference type="Proteomes" id="UP000602076">
    <property type="component" value="Unassembled WGS sequence"/>
</dbReference>
<proteinExistence type="predicted"/>
<dbReference type="RefSeq" id="WP_190998513.1">
    <property type="nucleotide sequence ID" value="NZ_JACXSI010000025.1"/>
</dbReference>
<keyword evidence="1" id="KW-0472">Membrane</keyword>
<keyword evidence="1" id="KW-1133">Transmembrane helix</keyword>
<feature type="transmembrane region" description="Helical" evidence="1">
    <location>
        <begin position="73"/>
        <end position="95"/>
    </location>
</feature>
<keyword evidence="3" id="KW-1185">Reference proteome</keyword>
<gene>
    <name evidence="2" type="primary">yabQ</name>
    <name evidence="2" type="ORF">IEO70_11450</name>
</gene>
<evidence type="ECO:0000313" key="3">
    <source>
        <dbReference type="Proteomes" id="UP000602076"/>
    </source>
</evidence>
<feature type="transmembrane region" description="Helical" evidence="1">
    <location>
        <begin position="6"/>
        <end position="27"/>
    </location>
</feature>
<evidence type="ECO:0000256" key="1">
    <source>
        <dbReference type="SAM" id="Phobius"/>
    </source>
</evidence>
<name>A0A927CWC2_9BACI</name>
<comment type="caution">
    <text evidence="2">The sequence shown here is derived from an EMBL/GenBank/DDBJ whole genome shotgun (WGS) entry which is preliminary data.</text>
</comment>
<keyword evidence="1" id="KW-0812">Transmembrane</keyword>
<protein>
    <submittedName>
        <fullName evidence="2">Spore cortex biosynthesis protein YabQ</fullName>
    </submittedName>
</protein>
<accession>A0A927CWC2</accession>
<feature type="transmembrane region" description="Helical" evidence="1">
    <location>
        <begin position="39"/>
        <end position="61"/>
    </location>
</feature>
<reference evidence="2" key="1">
    <citation type="submission" date="2020-09" db="EMBL/GenBank/DDBJ databases">
        <title>Bacillus faecalis sp. nov., a moderately halophilic bacterium isolated from cow faeces.</title>
        <authorList>
            <person name="Jiang L."/>
            <person name="Lee J."/>
        </authorList>
    </citation>
    <scope>NUCLEOTIDE SEQUENCE</scope>
    <source>
        <strain evidence="2">AGMB 02131</strain>
    </source>
</reference>
<dbReference type="Pfam" id="PF09578">
    <property type="entry name" value="Spore_YabQ"/>
    <property type="match status" value="1"/>
</dbReference>
<dbReference type="EMBL" id="JACXSI010000025">
    <property type="protein sequence ID" value="MBD3108977.1"/>
    <property type="molecule type" value="Genomic_DNA"/>
</dbReference>
<dbReference type="AlphaFoldDB" id="A0A927CWC2"/>
<dbReference type="NCBIfam" id="TIGR02893">
    <property type="entry name" value="spore_yabQ"/>
    <property type="match status" value="1"/>
</dbReference>